<evidence type="ECO:0000256" key="2">
    <source>
        <dbReference type="ARBA" id="ARBA00004496"/>
    </source>
</evidence>
<evidence type="ECO:0000256" key="9">
    <source>
        <dbReference type="ARBA" id="ARBA00038126"/>
    </source>
</evidence>
<dbReference type="PANTHER" id="PTHR14614">
    <property type="entry name" value="HEPATOCELLULAR CARCINOMA-ASSOCIATED ANTIGEN"/>
    <property type="match status" value="1"/>
</dbReference>
<dbReference type="Gene3D" id="3.40.50.150">
    <property type="entry name" value="Vaccinia Virus protein VP39"/>
    <property type="match status" value="1"/>
</dbReference>
<evidence type="ECO:0000256" key="1">
    <source>
        <dbReference type="ARBA" id="ARBA00004123"/>
    </source>
</evidence>
<dbReference type="Proteomes" id="UP001374535">
    <property type="component" value="Chromosome 6"/>
</dbReference>
<evidence type="ECO:0000256" key="3">
    <source>
        <dbReference type="ARBA" id="ARBA00012533"/>
    </source>
</evidence>
<organism evidence="10 11">
    <name type="scientific">Vigna mungo</name>
    <name type="common">Black gram</name>
    <name type="synonym">Phaseolus mungo</name>
    <dbReference type="NCBI Taxonomy" id="3915"/>
    <lineage>
        <taxon>Eukaryota</taxon>
        <taxon>Viridiplantae</taxon>
        <taxon>Streptophyta</taxon>
        <taxon>Embryophyta</taxon>
        <taxon>Tracheophyta</taxon>
        <taxon>Spermatophyta</taxon>
        <taxon>Magnoliopsida</taxon>
        <taxon>eudicotyledons</taxon>
        <taxon>Gunneridae</taxon>
        <taxon>Pentapetalae</taxon>
        <taxon>rosids</taxon>
        <taxon>fabids</taxon>
        <taxon>Fabales</taxon>
        <taxon>Fabaceae</taxon>
        <taxon>Papilionoideae</taxon>
        <taxon>50 kb inversion clade</taxon>
        <taxon>NPAAA clade</taxon>
        <taxon>indigoferoid/millettioid clade</taxon>
        <taxon>Phaseoleae</taxon>
        <taxon>Vigna</taxon>
    </lineage>
</organism>
<evidence type="ECO:0000256" key="7">
    <source>
        <dbReference type="ARBA" id="ARBA00022691"/>
    </source>
</evidence>
<name>A0AAQ3NCI7_VIGMU</name>
<accession>A0AAQ3NCI7</accession>
<evidence type="ECO:0000256" key="6">
    <source>
        <dbReference type="ARBA" id="ARBA00022679"/>
    </source>
</evidence>
<dbReference type="SUPFAM" id="SSF53335">
    <property type="entry name" value="S-adenosyl-L-methionine-dependent methyltransferases"/>
    <property type="match status" value="1"/>
</dbReference>
<evidence type="ECO:0000256" key="5">
    <source>
        <dbReference type="ARBA" id="ARBA00022603"/>
    </source>
</evidence>
<keyword evidence="6" id="KW-0808">Transferase</keyword>
<dbReference type="Pfam" id="PF10294">
    <property type="entry name" value="Methyltransf_16"/>
    <property type="match status" value="1"/>
</dbReference>
<dbReference type="EMBL" id="CP144695">
    <property type="protein sequence ID" value="WVZ06517.1"/>
    <property type="molecule type" value="Genomic_DNA"/>
</dbReference>
<keyword evidence="4" id="KW-0963">Cytoplasm</keyword>
<keyword evidence="7" id="KW-0949">S-adenosyl-L-methionine</keyword>
<keyword evidence="8" id="KW-0539">Nucleus</keyword>
<comment type="subcellular location">
    <subcellularLocation>
        <location evidence="2">Cytoplasm</location>
    </subcellularLocation>
    <subcellularLocation>
        <location evidence="1">Nucleus</location>
    </subcellularLocation>
</comment>
<evidence type="ECO:0000313" key="11">
    <source>
        <dbReference type="Proteomes" id="UP001374535"/>
    </source>
</evidence>
<sequence length="346" mass="37128">MGIGMAWDACERARYTTLAKATIKASYSQKGFVAALKQGSAEKTSMETFQLFSSSASGFGIFDDAAQQSPAIPPPPCVEVLASEVPSSAINNWDLVNLDGITLLKGRVSTQQVFGLSNSDLVPGKYEGGLKLWEGSLDLIKALRSDIRTGLTSFCGKRVLEVAFSFSSWLCLSVGCGHGLPGIFAVLEGAAAVHFQDFNAEVLRCLTIPNLNANISGESQPSPSNPAICDKAEVRFFAGDWSGIDKLLPHVSTDDNCGGGYDFILMAETVYSISSLQTLYNLIKKCLQHPDGVVYMAAKKYYFGVGGGSRRFLSLVEKDGVLNSSLVAEITDGSSNVREVWKLAFK</sequence>
<dbReference type="EC" id="2.1.1.85" evidence="3"/>
<keyword evidence="11" id="KW-1185">Reference proteome</keyword>
<dbReference type="AlphaFoldDB" id="A0AAQ3NCI7"/>
<proteinExistence type="inferred from homology"/>
<dbReference type="PANTHER" id="PTHR14614:SF39">
    <property type="entry name" value="HISTIDINE PROTEIN METHYLTRANSFERASE 1 HOMOLOG"/>
    <property type="match status" value="1"/>
</dbReference>
<comment type="similarity">
    <text evidence="9">Belongs to the methyltransferase superfamily. METTL18 family.</text>
</comment>
<protein>
    <recommendedName>
        <fullName evidence="3">protein-histidine N-methyltransferase</fullName>
        <ecNumber evidence="3">2.1.1.85</ecNumber>
    </recommendedName>
</protein>
<dbReference type="GO" id="GO:0018064">
    <property type="term" value="F:protein-L-histidine N-tele-methyltransferase activity"/>
    <property type="evidence" value="ECO:0007669"/>
    <property type="project" value="UniProtKB-EC"/>
</dbReference>
<gene>
    <name evidence="10" type="ORF">V8G54_019863</name>
</gene>
<keyword evidence="5" id="KW-0489">Methyltransferase</keyword>
<dbReference type="InterPro" id="IPR019410">
    <property type="entry name" value="Methyltransf_16"/>
</dbReference>
<dbReference type="GO" id="GO:0005634">
    <property type="term" value="C:nucleus"/>
    <property type="evidence" value="ECO:0007669"/>
    <property type="project" value="UniProtKB-SubCell"/>
</dbReference>
<dbReference type="GO" id="GO:0032259">
    <property type="term" value="P:methylation"/>
    <property type="evidence" value="ECO:0007669"/>
    <property type="project" value="UniProtKB-KW"/>
</dbReference>
<evidence type="ECO:0000256" key="8">
    <source>
        <dbReference type="ARBA" id="ARBA00023242"/>
    </source>
</evidence>
<evidence type="ECO:0000256" key="4">
    <source>
        <dbReference type="ARBA" id="ARBA00022490"/>
    </source>
</evidence>
<dbReference type="GO" id="GO:0005737">
    <property type="term" value="C:cytoplasm"/>
    <property type="evidence" value="ECO:0007669"/>
    <property type="project" value="UniProtKB-SubCell"/>
</dbReference>
<reference evidence="10 11" key="1">
    <citation type="journal article" date="2023" name="Life. Sci Alliance">
        <title>Evolutionary insights into 3D genome organization and epigenetic landscape of Vigna mungo.</title>
        <authorList>
            <person name="Junaid A."/>
            <person name="Singh B."/>
            <person name="Bhatia S."/>
        </authorList>
    </citation>
    <scope>NUCLEOTIDE SEQUENCE [LARGE SCALE GENOMIC DNA]</scope>
    <source>
        <strain evidence="10">Urdbean</strain>
    </source>
</reference>
<dbReference type="InterPro" id="IPR029063">
    <property type="entry name" value="SAM-dependent_MTases_sf"/>
</dbReference>
<evidence type="ECO:0000313" key="10">
    <source>
        <dbReference type="EMBL" id="WVZ06517.1"/>
    </source>
</evidence>